<organism evidence="1">
    <name type="scientific">uncultured Caudovirales phage</name>
    <dbReference type="NCBI Taxonomy" id="2100421"/>
    <lineage>
        <taxon>Viruses</taxon>
        <taxon>Duplodnaviria</taxon>
        <taxon>Heunggongvirae</taxon>
        <taxon>Uroviricota</taxon>
        <taxon>Caudoviricetes</taxon>
        <taxon>Peduoviridae</taxon>
        <taxon>Maltschvirus</taxon>
        <taxon>Maltschvirus maltsch</taxon>
    </lineage>
</organism>
<protein>
    <submittedName>
        <fullName evidence="1">Uncharacterized protein</fullName>
    </submittedName>
</protein>
<dbReference type="EMBL" id="LR796842">
    <property type="protein sequence ID" value="CAB4169373.1"/>
    <property type="molecule type" value="Genomic_DNA"/>
</dbReference>
<evidence type="ECO:0000313" key="1">
    <source>
        <dbReference type="EMBL" id="CAB4169373.1"/>
    </source>
</evidence>
<dbReference type="EMBL" id="LR797017">
    <property type="protein sequence ID" value="CAB4180899.1"/>
    <property type="molecule type" value="Genomic_DNA"/>
</dbReference>
<dbReference type="EMBL" id="LR797379">
    <property type="protein sequence ID" value="CAB4211753.1"/>
    <property type="molecule type" value="Genomic_DNA"/>
</dbReference>
<proteinExistence type="predicted"/>
<accession>A0A6J5PD37</accession>
<sequence length="183" mass="18693">MSHKDTINLQDGAGASLVANQEINDHVGVAGKFIVICRDSEGSILWEDGFPNLVVTTGKNDLLNKYFLGSSYTAAFYVGLKGTGTIAAGDTMASHAGWSEITGYSNATRPAFSPASSTAGSSTNSASAAVFNINASNSVAGCFITTNSTVGGTTGTLFSAADFASSRTLQSGDTLTVTYTVSC</sequence>
<gene>
    <name evidence="2" type="ORF">UFOVP1070_3</name>
    <name evidence="3" type="ORF">UFOVP1302_81</name>
    <name evidence="4" type="ORF">UFOVP1416_31</name>
    <name evidence="1" type="ORF">UFOVP895_3</name>
</gene>
<evidence type="ECO:0000313" key="4">
    <source>
        <dbReference type="EMBL" id="CAB4211753.1"/>
    </source>
</evidence>
<reference evidence="1" key="1">
    <citation type="submission" date="2020-05" db="EMBL/GenBank/DDBJ databases">
        <authorList>
            <person name="Chiriac C."/>
            <person name="Salcher M."/>
            <person name="Ghai R."/>
            <person name="Kavagutti S V."/>
        </authorList>
    </citation>
    <scope>NUCLEOTIDE SEQUENCE</scope>
</reference>
<name>A0A6J5PD37_9CAUD</name>
<evidence type="ECO:0000313" key="2">
    <source>
        <dbReference type="EMBL" id="CAB4180899.1"/>
    </source>
</evidence>
<dbReference type="EMBL" id="LR797245">
    <property type="protein sequence ID" value="CAB4196384.1"/>
    <property type="molecule type" value="Genomic_DNA"/>
</dbReference>
<evidence type="ECO:0000313" key="3">
    <source>
        <dbReference type="EMBL" id="CAB4196384.1"/>
    </source>
</evidence>